<evidence type="ECO:0000313" key="1">
    <source>
        <dbReference type="EMBL" id="QBZ66701.1"/>
    </source>
</evidence>
<evidence type="ECO:0000313" key="2">
    <source>
        <dbReference type="Proteomes" id="UP000294847"/>
    </source>
</evidence>
<sequence>MDVSYTVEPAKEWKRMTRYNRFILNVSNIPAKSLSLPQTNLRLIVSRRINTERFQTASTRQWTRLHGFWRYEPATSNMSMSAFVGCTGRTISPNIPRIATNIPSAGKAIMVDSSWLRQITVWLPSKLHILG</sequence>
<dbReference type="AlphaFoldDB" id="A0A4P7NVZ4"/>
<gene>
    <name evidence="1" type="ORF">PoMZ_13685</name>
</gene>
<dbReference type="Proteomes" id="UP000294847">
    <property type="component" value="Chromosome 7"/>
</dbReference>
<protein>
    <submittedName>
        <fullName evidence="1">Uncharacterized protein</fullName>
    </submittedName>
</protein>
<reference evidence="1 2" key="1">
    <citation type="journal article" date="2019" name="Mol. Biol. Evol.">
        <title>Blast fungal genomes show frequent chromosomal changes, gene gains and losses, and effector gene turnover.</title>
        <authorList>
            <person name="Gomez Luciano L.B."/>
            <person name="Jason Tsai I."/>
            <person name="Chuma I."/>
            <person name="Tosa Y."/>
            <person name="Chen Y.H."/>
            <person name="Li J.Y."/>
            <person name="Li M.Y."/>
            <person name="Jade Lu M.Y."/>
            <person name="Nakayashiki H."/>
            <person name="Li W.H."/>
        </authorList>
    </citation>
    <scope>NUCLEOTIDE SEQUENCE [LARGE SCALE GENOMIC DNA]</scope>
    <source>
        <strain evidence="1">MZ5-1-6</strain>
    </source>
</reference>
<dbReference type="EMBL" id="CP034210">
    <property type="protein sequence ID" value="QBZ66701.1"/>
    <property type="molecule type" value="Genomic_DNA"/>
</dbReference>
<proteinExistence type="predicted"/>
<organism evidence="1 2">
    <name type="scientific">Pyricularia oryzae</name>
    <name type="common">Rice blast fungus</name>
    <name type="synonym">Magnaporthe oryzae</name>
    <dbReference type="NCBI Taxonomy" id="318829"/>
    <lineage>
        <taxon>Eukaryota</taxon>
        <taxon>Fungi</taxon>
        <taxon>Dikarya</taxon>
        <taxon>Ascomycota</taxon>
        <taxon>Pezizomycotina</taxon>
        <taxon>Sordariomycetes</taxon>
        <taxon>Sordariomycetidae</taxon>
        <taxon>Magnaporthales</taxon>
        <taxon>Pyriculariaceae</taxon>
        <taxon>Pyricularia</taxon>
    </lineage>
</organism>
<accession>A0A4P7NVZ4</accession>
<name>A0A4P7NVZ4_PYROR</name>